<dbReference type="Proteomes" id="UP000282195">
    <property type="component" value="Chromosome"/>
</dbReference>
<keyword evidence="1" id="KW-0732">Signal</keyword>
<feature type="chain" id="PRO_5017359903" description="SWIM-type domain-containing protein" evidence="1">
    <location>
        <begin position="25"/>
        <end position="99"/>
    </location>
</feature>
<dbReference type="KEGG" id="rjg:CCGE525_10045"/>
<accession>A0A387FL17</accession>
<organism evidence="2 3">
    <name type="scientific">Rhizobium jaguaris</name>
    <dbReference type="NCBI Taxonomy" id="1312183"/>
    <lineage>
        <taxon>Bacteria</taxon>
        <taxon>Pseudomonadati</taxon>
        <taxon>Pseudomonadota</taxon>
        <taxon>Alphaproteobacteria</taxon>
        <taxon>Hyphomicrobiales</taxon>
        <taxon>Rhizobiaceae</taxon>
        <taxon>Rhizobium/Agrobacterium group</taxon>
        <taxon>Rhizobium</taxon>
    </lineage>
</organism>
<dbReference type="AlphaFoldDB" id="A0A387FL17"/>
<protein>
    <recommendedName>
        <fullName evidence="4">SWIM-type domain-containing protein</fullName>
    </recommendedName>
</protein>
<evidence type="ECO:0008006" key="4">
    <source>
        <dbReference type="Google" id="ProtNLM"/>
    </source>
</evidence>
<keyword evidence="3" id="KW-1185">Reference proteome</keyword>
<dbReference type="EMBL" id="CP032694">
    <property type="protein sequence ID" value="AYG59099.1"/>
    <property type="molecule type" value="Genomic_DNA"/>
</dbReference>
<proteinExistence type="predicted"/>
<feature type="signal peptide" evidence="1">
    <location>
        <begin position="1"/>
        <end position="24"/>
    </location>
</feature>
<reference evidence="2 3" key="1">
    <citation type="submission" date="2018-10" db="EMBL/GenBank/DDBJ databases">
        <title>Rhizobium etli, R. leguminosarum and a new Rhizobium genospecies from Phaseolus dumosus.</title>
        <authorList>
            <person name="Ramirez-Puebla S.T."/>
            <person name="Rogel-Hernandez M.A."/>
            <person name="Guerrero G."/>
            <person name="Ormeno-Orrillo E."/>
            <person name="Martinez-Romero J.C."/>
            <person name="Negrete-Yankelevich S."/>
            <person name="Martinez-Romero E."/>
        </authorList>
    </citation>
    <scope>NUCLEOTIDE SEQUENCE [LARGE SCALE GENOMIC DNA]</scope>
    <source>
        <strain evidence="2 3">CCGE525</strain>
    </source>
</reference>
<evidence type="ECO:0000313" key="3">
    <source>
        <dbReference type="Proteomes" id="UP000282195"/>
    </source>
</evidence>
<sequence>MMGRHRLNWLAVTIFAELATATQAAPPASKPDTSNPASSFQYRRADLGSGYATVNILKMPDRSSYFITCNCDDRTLQDMVCPTRAYACTCVPSAYLVCQ</sequence>
<evidence type="ECO:0000256" key="1">
    <source>
        <dbReference type="SAM" id="SignalP"/>
    </source>
</evidence>
<evidence type="ECO:0000313" key="2">
    <source>
        <dbReference type="EMBL" id="AYG59099.1"/>
    </source>
</evidence>
<name>A0A387FL17_9HYPH</name>
<gene>
    <name evidence="2" type="ORF">CCGE525_10045</name>
</gene>